<feature type="region of interest" description="Disordered" evidence="1">
    <location>
        <begin position="1"/>
        <end position="56"/>
    </location>
</feature>
<reference evidence="2" key="1">
    <citation type="submission" date="2023-08" db="EMBL/GenBank/DDBJ databases">
        <title>Black Yeasts Isolated from many extreme environments.</title>
        <authorList>
            <person name="Coleine C."/>
            <person name="Stajich J.E."/>
            <person name="Selbmann L."/>
        </authorList>
    </citation>
    <scope>NUCLEOTIDE SEQUENCE</scope>
    <source>
        <strain evidence="2">CCFEE 5810</strain>
    </source>
</reference>
<name>A0AAN8A2V7_9PEZI</name>
<protein>
    <submittedName>
        <fullName evidence="2">Uncharacterized protein</fullName>
    </submittedName>
</protein>
<evidence type="ECO:0000256" key="1">
    <source>
        <dbReference type="SAM" id="MobiDB-lite"/>
    </source>
</evidence>
<sequence>MSKFFRSSSSSTSSSEDEPPSDQDESNDTGQAIDGTSDGTDSITTSLGRLGPGNDDGVHSQMLLHALLEERCMNEALREHERADGTRGHHSDAAVRATADANLRQCLIAAGGCQTTTPKSLYQQPSHHAATVSLPERNLRWLCGVLAPRNLIAPDLERESLAAARQRYRDGLDLLSHHAVPSHAQRSSVTAPPRPLLTSYEENASQLVRVERDPLFEHLAPTHPMLEPSRYTRDGKILGKHVPSQERVLIVRQYV</sequence>
<feature type="compositionally biased region" description="Low complexity" evidence="1">
    <location>
        <begin position="33"/>
        <end position="46"/>
    </location>
</feature>
<comment type="caution">
    <text evidence="2">The sequence shown here is derived from an EMBL/GenBank/DDBJ whole genome shotgun (WGS) entry which is preliminary data.</text>
</comment>
<proteinExistence type="predicted"/>
<dbReference type="AlphaFoldDB" id="A0AAN8A2V7"/>
<organism evidence="2 3">
    <name type="scientific">Elasticomyces elasticus</name>
    <dbReference type="NCBI Taxonomy" id="574655"/>
    <lineage>
        <taxon>Eukaryota</taxon>
        <taxon>Fungi</taxon>
        <taxon>Dikarya</taxon>
        <taxon>Ascomycota</taxon>
        <taxon>Pezizomycotina</taxon>
        <taxon>Dothideomycetes</taxon>
        <taxon>Dothideomycetidae</taxon>
        <taxon>Mycosphaerellales</taxon>
        <taxon>Teratosphaeriaceae</taxon>
        <taxon>Elasticomyces</taxon>
    </lineage>
</organism>
<evidence type="ECO:0000313" key="3">
    <source>
        <dbReference type="Proteomes" id="UP001310594"/>
    </source>
</evidence>
<gene>
    <name evidence="2" type="ORF">LTR97_003559</name>
</gene>
<dbReference type="EMBL" id="JAVRQU010000005">
    <property type="protein sequence ID" value="KAK5702614.1"/>
    <property type="molecule type" value="Genomic_DNA"/>
</dbReference>
<feature type="compositionally biased region" description="Acidic residues" evidence="1">
    <location>
        <begin position="15"/>
        <end position="27"/>
    </location>
</feature>
<dbReference type="Proteomes" id="UP001310594">
    <property type="component" value="Unassembled WGS sequence"/>
</dbReference>
<accession>A0AAN8A2V7</accession>
<evidence type="ECO:0000313" key="2">
    <source>
        <dbReference type="EMBL" id="KAK5702614.1"/>
    </source>
</evidence>